<evidence type="ECO:0000256" key="19">
    <source>
        <dbReference type="SAM" id="Phobius"/>
    </source>
</evidence>
<evidence type="ECO:0000256" key="15">
    <source>
        <dbReference type="ARBA" id="ARBA00023264"/>
    </source>
</evidence>
<dbReference type="GO" id="GO:0016024">
    <property type="term" value="P:CDP-diacylglycerol biosynthetic process"/>
    <property type="evidence" value="ECO:0007669"/>
    <property type="project" value="UniProtKB-UniPathway"/>
</dbReference>
<evidence type="ECO:0000313" key="20">
    <source>
        <dbReference type="EMBL" id="ESN92086.1"/>
    </source>
</evidence>
<keyword evidence="10" id="KW-0548">Nucleotidyltransferase</keyword>
<comment type="pathway">
    <text evidence="3">Phospholipid metabolism; CDP-diacylglycerol biosynthesis; CDP-diacylglycerol from sn-glycerol 3-phosphate: step 3/3.</text>
</comment>
<evidence type="ECO:0000313" key="22">
    <source>
        <dbReference type="Proteomes" id="UP000015101"/>
    </source>
</evidence>
<keyword evidence="7" id="KW-0444">Lipid biosynthesis</keyword>
<reference evidence="21" key="3">
    <citation type="submission" date="2015-06" db="UniProtKB">
        <authorList>
            <consortium name="EnsemblMetazoa"/>
        </authorList>
    </citation>
    <scope>IDENTIFICATION</scope>
</reference>
<feature type="transmembrane region" description="Helical" evidence="19">
    <location>
        <begin position="26"/>
        <end position="51"/>
    </location>
</feature>
<reference evidence="20 22" key="2">
    <citation type="journal article" date="2013" name="Nature">
        <title>Insights into bilaterian evolution from three spiralian genomes.</title>
        <authorList>
            <person name="Simakov O."/>
            <person name="Marletaz F."/>
            <person name="Cho S.J."/>
            <person name="Edsinger-Gonzales E."/>
            <person name="Havlak P."/>
            <person name="Hellsten U."/>
            <person name="Kuo D.H."/>
            <person name="Larsson T."/>
            <person name="Lv J."/>
            <person name="Arendt D."/>
            <person name="Savage R."/>
            <person name="Osoegawa K."/>
            <person name="de Jong P."/>
            <person name="Grimwood J."/>
            <person name="Chapman J.A."/>
            <person name="Shapiro H."/>
            <person name="Aerts A."/>
            <person name="Otillar R.P."/>
            <person name="Terry A.Y."/>
            <person name="Boore J.L."/>
            <person name="Grigoriev I.V."/>
            <person name="Lindberg D.R."/>
            <person name="Seaver E.C."/>
            <person name="Weisblat D.A."/>
            <person name="Putnam N.H."/>
            <person name="Rokhsar D.S."/>
        </authorList>
    </citation>
    <scope>NUCLEOTIDE SEQUENCE</scope>
</reference>
<evidence type="ECO:0000256" key="12">
    <source>
        <dbReference type="ARBA" id="ARBA00023098"/>
    </source>
</evidence>
<comment type="catalytic activity">
    <reaction evidence="1">
        <text>a 1,2-diacyl-sn-glycero-3-phosphate + CTP + H(+) = a CDP-1,2-diacyl-sn-glycerol + diphosphate</text>
        <dbReference type="Rhea" id="RHEA:16229"/>
        <dbReference type="ChEBI" id="CHEBI:15378"/>
        <dbReference type="ChEBI" id="CHEBI:33019"/>
        <dbReference type="ChEBI" id="CHEBI:37563"/>
        <dbReference type="ChEBI" id="CHEBI:58332"/>
        <dbReference type="ChEBI" id="CHEBI:58608"/>
        <dbReference type="EC" id="2.7.7.41"/>
    </reaction>
</comment>
<evidence type="ECO:0000256" key="4">
    <source>
        <dbReference type="ARBA" id="ARBA00005189"/>
    </source>
</evidence>
<dbReference type="PANTHER" id="PTHR13773:SF8">
    <property type="entry name" value="PHOSPHATIDATE CYTIDYLYLTRANSFERASE, PHOTORECEPTOR-SPECIFIC"/>
    <property type="match status" value="1"/>
</dbReference>
<dbReference type="PANTHER" id="PTHR13773">
    <property type="entry name" value="PHOSPHATIDATE CYTIDYLYLTRANSFERASE"/>
    <property type="match status" value="1"/>
</dbReference>
<dbReference type="GO" id="GO:0004605">
    <property type="term" value="F:phosphatidate cytidylyltransferase activity"/>
    <property type="evidence" value="ECO:0007669"/>
    <property type="project" value="UniProtKB-EC"/>
</dbReference>
<evidence type="ECO:0000256" key="9">
    <source>
        <dbReference type="ARBA" id="ARBA00022692"/>
    </source>
</evidence>
<keyword evidence="8" id="KW-0808">Transferase</keyword>
<evidence type="ECO:0000256" key="10">
    <source>
        <dbReference type="ARBA" id="ARBA00022695"/>
    </source>
</evidence>
<name>T1FLD7_HELRO</name>
<keyword evidence="13 19" id="KW-0472">Membrane</keyword>
<dbReference type="Proteomes" id="UP000015101">
    <property type="component" value="Unassembled WGS sequence"/>
</dbReference>
<evidence type="ECO:0000256" key="5">
    <source>
        <dbReference type="ARBA" id="ARBA00010185"/>
    </source>
</evidence>
<evidence type="ECO:0000256" key="11">
    <source>
        <dbReference type="ARBA" id="ARBA00022989"/>
    </source>
</evidence>
<dbReference type="EC" id="2.7.7.41" evidence="6"/>
<evidence type="ECO:0000256" key="17">
    <source>
        <dbReference type="ARBA" id="ARBA00032396"/>
    </source>
</evidence>
<evidence type="ECO:0000256" key="7">
    <source>
        <dbReference type="ARBA" id="ARBA00022516"/>
    </source>
</evidence>
<gene>
    <name evidence="21" type="primary">20209636</name>
    <name evidence="20" type="ORF">HELRODRAFT_184518</name>
</gene>
<comment type="subcellular location">
    <subcellularLocation>
        <location evidence="2">Membrane</location>
        <topology evidence="2">Multi-pass membrane protein</topology>
    </subcellularLocation>
</comment>
<organism evidence="21 22">
    <name type="scientific">Helobdella robusta</name>
    <name type="common">Californian leech</name>
    <dbReference type="NCBI Taxonomy" id="6412"/>
    <lineage>
        <taxon>Eukaryota</taxon>
        <taxon>Metazoa</taxon>
        <taxon>Spiralia</taxon>
        <taxon>Lophotrochozoa</taxon>
        <taxon>Annelida</taxon>
        <taxon>Clitellata</taxon>
        <taxon>Hirudinea</taxon>
        <taxon>Rhynchobdellida</taxon>
        <taxon>Glossiphoniidae</taxon>
        <taxon>Helobdella</taxon>
    </lineage>
</organism>
<dbReference type="OrthoDB" id="10260889at2759"/>
<keyword evidence="11 19" id="KW-1133">Transmembrane helix</keyword>
<dbReference type="InterPro" id="IPR036188">
    <property type="entry name" value="FAD/NAD-bd_sf"/>
</dbReference>
<dbReference type="eggNOG" id="KOG1440">
    <property type="taxonomic scope" value="Eukaryota"/>
</dbReference>
<comment type="similarity">
    <text evidence="5">Belongs to the CDS family.</text>
</comment>
<evidence type="ECO:0000256" key="3">
    <source>
        <dbReference type="ARBA" id="ARBA00005119"/>
    </source>
</evidence>
<evidence type="ECO:0000256" key="1">
    <source>
        <dbReference type="ARBA" id="ARBA00001698"/>
    </source>
</evidence>
<dbReference type="Pfam" id="PF01148">
    <property type="entry name" value="CTP_transf_1"/>
    <property type="match status" value="1"/>
</dbReference>
<keyword evidence="14" id="KW-0594">Phospholipid biosynthesis</keyword>
<dbReference type="FunFam" id="3.50.50.60:FF:000865">
    <property type="entry name" value="Uncharacterized protein"/>
    <property type="match status" value="1"/>
</dbReference>
<comment type="pathway">
    <text evidence="4">Lipid metabolism.</text>
</comment>
<keyword evidence="9 19" id="KW-0812">Transmembrane</keyword>
<evidence type="ECO:0000256" key="18">
    <source>
        <dbReference type="ARBA" id="ARBA00033406"/>
    </source>
</evidence>
<dbReference type="Gene3D" id="3.50.50.60">
    <property type="entry name" value="FAD/NAD(P)-binding domain"/>
    <property type="match status" value="1"/>
</dbReference>
<dbReference type="STRING" id="6412.T1FLD7"/>
<keyword evidence="15" id="KW-1208">Phospholipid metabolism</keyword>
<accession>T1FLD7</accession>
<evidence type="ECO:0000313" key="21">
    <source>
        <dbReference type="EnsemblMetazoa" id="HelroP184518"/>
    </source>
</evidence>
<evidence type="ECO:0000256" key="13">
    <source>
        <dbReference type="ARBA" id="ARBA00023136"/>
    </source>
</evidence>
<proteinExistence type="inferred from homology"/>
<keyword evidence="22" id="KW-1185">Reference proteome</keyword>
<protein>
    <recommendedName>
        <fullName evidence="6">phosphatidate cytidylyltransferase</fullName>
        <ecNumber evidence="6">2.7.7.41</ecNumber>
    </recommendedName>
    <alternativeName>
        <fullName evidence="16">CDP-diacylglycerol synthase</fullName>
    </alternativeName>
    <alternativeName>
        <fullName evidence="17">CDP-diglyceride pyrophosphorylase</fullName>
    </alternativeName>
    <alternativeName>
        <fullName evidence="18">CDP-diglyceride synthase</fullName>
    </alternativeName>
</protein>
<dbReference type="EMBL" id="AMQM01010403">
    <property type="status" value="NOT_ANNOTATED_CDS"/>
    <property type="molecule type" value="Genomic_DNA"/>
</dbReference>
<dbReference type="AlphaFoldDB" id="T1FLD7"/>
<evidence type="ECO:0000256" key="6">
    <source>
        <dbReference type="ARBA" id="ARBA00012487"/>
    </source>
</evidence>
<dbReference type="EnsemblMetazoa" id="HelroT184518">
    <property type="protein sequence ID" value="HelroP184518"/>
    <property type="gene ID" value="HelroG184518"/>
</dbReference>
<dbReference type="InParanoid" id="T1FLD7"/>
<dbReference type="GO" id="GO:0016020">
    <property type="term" value="C:membrane"/>
    <property type="evidence" value="ECO:0007669"/>
    <property type="project" value="UniProtKB-SubCell"/>
</dbReference>
<keyword evidence="12" id="KW-0443">Lipid metabolism</keyword>
<dbReference type="GeneID" id="20209636"/>
<evidence type="ECO:0000256" key="14">
    <source>
        <dbReference type="ARBA" id="ARBA00023209"/>
    </source>
</evidence>
<dbReference type="EMBL" id="AMQM01010402">
    <property type="status" value="NOT_ANNOTATED_CDS"/>
    <property type="molecule type" value="Genomic_DNA"/>
</dbReference>
<dbReference type="KEGG" id="hro:HELRODRAFT_184518"/>
<sequence>FGWTHVTLLIIVTQSHLIMQNIFEGLIWFLVPVSMIICNDIMAYLFGFFFGRTPLIKLSPKKTWEGFIGGAFATILFGILASYMLVQFDYFVCPIEYDDAKQALSMDCERFVFIIGCGPCGLRMAIESALLGCQVTVVDKRDGFTRNNVLHLWTFLIHDLKSLAAKQFFGKFCSGSIDHIS</sequence>
<evidence type="ECO:0000256" key="16">
    <source>
        <dbReference type="ARBA" id="ARBA00029893"/>
    </source>
</evidence>
<dbReference type="InterPro" id="IPR016720">
    <property type="entry name" value="PC_Trfase_euk"/>
</dbReference>
<reference evidence="22" key="1">
    <citation type="submission" date="2012-12" db="EMBL/GenBank/DDBJ databases">
        <authorList>
            <person name="Hellsten U."/>
            <person name="Grimwood J."/>
            <person name="Chapman J.A."/>
            <person name="Shapiro H."/>
            <person name="Aerts A."/>
            <person name="Otillar R.P."/>
            <person name="Terry A.Y."/>
            <person name="Boore J.L."/>
            <person name="Simakov O."/>
            <person name="Marletaz F."/>
            <person name="Cho S.-J."/>
            <person name="Edsinger-Gonzales E."/>
            <person name="Havlak P."/>
            <person name="Kuo D.-H."/>
            <person name="Larsson T."/>
            <person name="Lv J."/>
            <person name="Arendt D."/>
            <person name="Savage R."/>
            <person name="Osoegawa K."/>
            <person name="de Jong P."/>
            <person name="Lindberg D.R."/>
            <person name="Seaver E.C."/>
            <person name="Weisblat D.A."/>
            <person name="Putnam N.H."/>
            <person name="Grigoriev I.V."/>
            <person name="Rokhsar D.S."/>
        </authorList>
    </citation>
    <scope>NUCLEOTIDE SEQUENCE</scope>
</reference>
<dbReference type="UniPathway" id="UPA00557">
    <property type="reaction ID" value="UER00614"/>
</dbReference>
<feature type="transmembrane region" description="Helical" evidence="19">
    <location>
        <begin position="63"/>
        <end position="86"/>
    </location>
</feature>
<dbReference type="RefSeq" id="XP_009029815.1">
    <property type="nucleotide sequence ID" value="XM_009031567.1"/>
</dbReference>
<evidence type="ECO:0000256" key="2">
    <source>
        <dbReference type="ARBA" id="ARBA00004141"/>
    </source>
</evidence>
<evidence type="ECO:0000256" key="8">
    <source>
        <dbReference type="ARBA" id="ARBA00022679"/>
    </source>
</evidence>
<dbReference type="EMBL" id="KB097669">
    <property type="protein sequence ID" value="ESN92086.1"/>
    <property type="molecule type" value="Genomic_DNA"/>
</dbReference>
<dbReference type="eggNOG" id="KOG1700">
    <property type="taxonomic scope" value="Eukaryota"/>
</dbReference>
<dbReference type="HOGENOM" id="CLU_1492675_0_0_1"/>
<dbReference type="SUPFAM" id="SSF51905">
    <property type="entry name" value="FAD/NAD(P)-binding domain"/>
    <property type="match status" value="1"/>
</dbReference>
<dbReference type="CTD" id="20209636"/>